<reference evidence="1 2" key="1">
    <citation type="submission" date="2015-08" db="EMBL/GenBank/DDBJ databases">
        <title>Next Generation Sequencing and Analysis of the Genome of Puccinia sorghi L Schw, the Causal Agent of Maize Common Rust.</title>
        <authorList>
            <person name="Rochi L."/>
            <person name="Burguener G."/>
            <person name="Darino M."/>
            <person name="Turjanski A."/>
            <person name="Kreff E."/>
            <person name="Dieguez M.J."/>
            <person name="Sacco F."/>
        </authorList>
    </citation>
    <scope>NUCLEOTIDE SEQUENCE [LARGE SCALE GENOMIC DNA]</scope>
    <source>
        <strain evidence="1 2">RO10H11247</strain>
    </source>
</reference>
<name>A0A0L6URI5_9BASI</name>
<dbReference type="VEuPathDB" id="FungiDB:VP01_4066g1"/>
<protein>
    <submittedName>
        <fullName evidence="1">Uncharacterized protein</fullName>
    </submittedName>
</protein>
<dbReference type="EMBL" id="LAVV01009131">
    <property type="protein sequence ID" value="KNZ51156.1"/>
    <property type="molecule type" value="Genomic_DNA"/>
</dbReference>
<keyword evidence="2" id="KW-1185">Reference proteome</keyword>
<sequence>MKRKILLLNPHHYKRKLRPSLSESFEIYGIEIINHLDNELFLRVFGWNTHGYENNLHKMEVILKTKKDVFTGKFKIRSRQETQKLWGRKRILSWNKQNLDLDFMNYLSSYLRINEKDNNLGLESLNIGLFKMIIFFRRDDQFLIQKIYKFLGTEINEVEAFRRILIISKQFYQVFIEKIKERLRDSPSTPPGLFENSKSAFQIPITPNTIFIPRLLGPTKQKIDAHQGYIFPLKDSLILLKKVTT</sequence>
<dbReference type="AlphaFoldDB" id="A0A0L6URI5"/>
<dbReference type="OrthoDB" id="2507730at2759"/>
<gene>
    <name evidence="1" type="ORF">VP01_4066g1</name>
</gene>
<evidence type="ECO:0000313" key="1">
    <source>
        <dbReference type="EMBL" id="KNZ51156.1"/>
    </source>
</evidence>
<proteinExistence type="predicted"/>
<accession>A0A0L6URI5</accession>
<dbReference type="Proteomes" id="UP000037035">
    <property type="component" value="Unassembled WGS sequence"/>
</dbReference>
<comment type="caution">
    <text evidence="1">The sequence shown here is derived from an EMBL/GenBank/DDBJ whole genome shotgun (WGS) entry which is preliminary data.</text>
</comment>
<evidence type="ECO:0000313" key="2">
    <source>
        <dbReference type="Proteomes" id="UP000037035"/>
    </source>
</evidence>
<organism evidence="1 2">
    <name type="scientific">Puccinia sorghi</name>
    <dbReference type="NCBI Taxonomy" id="27349"/>
    <lineage>
        <taxon>Eukaryota</taxon>
        <taxon>Fungi</taxon>
        <taxon>Dikarya</taxon>
        <taxon>Basidiomycota</taxon>
        <taxon>Pucciniomycotina</taxon>
        <taxon>Pucciniomycetes</taxon>
        <taxon>Pucciniales</taxon>
        <taxon>Pucciniaceae</taxon>
        <taxon>Puccinia</taxon>
    </lineage>
</organism>